<dbReference type="STRING" id="307972.A0A2G8LIY8"/>
<feature type="region of interest" description="Disordered" evidence="1">
    <location>
        <begin position="120"/>
        <end position="142"/>
    </location>
</feature>
<keyword evidence="3" id="KW-1185">Reference proteome</keyword>
<reference evidence="2 3" key="1">
    <citation type="journal article" date="2017" name="PLoS Biol.">
        <title>The sea cucumber genome provides insights into morphological evolution and visceral regeneration.</title>
        <authorList>
            <person name="Zhang X."/>
            <person name="Sun L."/>
            <person name="Yuan J."/>
            <person name="Sun Y."/>
            <person name="Gao Y."/>
            <person name="Zhang L."/>
            <person name="Li S."/>
            <person name="Dai H."/>
            <person name="Hamel J.F."/>
            <person name="Liu C."/>
            <person name="Yu Y."/>
            <person name="Liu S."/>
            <person name="Lin W."/>
            <person name="Guo K."/>
            <person name="Jin S."/>
            <person name="Xu P."/>
            <person name="Storey K.B."/>
            <person name="Huan P."/>
            <person name="Zhang T."/>
            <person name="Zhou Y."/>
            <person name="Zhang J."/>
            <person name="Lin C."/>
            <person name="Li X."/>
            <person name="Xing L."/>
            <person name="Huo D."/>
            <person name="Sun M."/>
            <person name="Wang L."/>
            <person name="Mercier A."/>
            <person name="Li F."/>
            <person name="Yang H."/>
            <person name="Xiang J."/>
        </authorList>
    </citation>
    <scope>NUCLEOTIDE SEQUENCE [LARGE SCALE GENOMIC DNA]</scope>
    <source>
        <strain evidence="2">Shaxun</strain>
        <tissue evidence="2">Muscle</tissue>
    </source>
</reference>
<name>A0A2G8LIY8_STIJA</name>
<comment type="caution">
    <text evidence="2">The sequence shown here is derived from an EMBL/GenBank/DDBJ whole genome shotgun (WGS) entry which is preliminary data.</text>
</comment>
<protein>
    <submittedName>
        <fullName evidence="2">Putative malate dehydrogenase 1B-like</fullName>
    </submittedName>
</protein>
<dbReference type="AlphaFoldDB" id="A0A2G8LIY8"/>
<evidence type="ECO:0000256" key="1">
    <source>
        <dbReference type="SAM" id="MobiDB-lite"/>
    </source>
</evidence>
<organism evidence="2 3">
    <name type="scientific">Stichopus japonicus</name>
    <name type="common">Sea cucumber</name>
    <dbReference type="NCBI Taxonomy" id="307972"/>
    <lineage>
        <taxon>Eukaryota</taxon>
        <taxon>Metazoa</taxon>
        <taxon>Echinodermata</taxon>
        <taxon>Eleutherozoa</taxon>
        <taxon>Echinozoa</taxon>
        <taxon>Holothuroidea</taxon>
        <taxon>Aspidochirotacea</taxon>
        <taxon>Aspidochirotida</taxon>
        <taxon>Stichopodidae</taxon>
        <taxon>Apostichopus</taxon>
    </lineage>
</organism>
<proteinExistence type="predicted"/>
<dbReference type="OrthoDB" id="1510206at2759"/>
<dbReference type="Proteomes" id="UP000230750">
    <property type="component" value="Unassembled WGS sequence"/>
</dbReference>
<gene>
    <name evidence="2" type="ORF">BSL78_02836</name>
</gene>
<evidence type="ECO:0000313" key="2">
    <source>
        <dbReference type="EMBL" id="PIK60209.1"/>
    </source>
</evidence>
<accession>A0A2G8LIY8</accession>
<feature type="compositionally biased region" description="Polar residues" evidence="1">
    <location>
        <begin position="120"/>
        <end position="132"/>
    </location>
</feature>
<dbReference type="EMBL" id="MRZV01000063">
    <property type="protein sequence ID" value="PIK60209.1"/>
    <property type="molecule type" value="Genomic_DNA"/>
</dbReference>
<evidence type="ECO:0000313" key="3">
    <source>
        <dbReference type="Proteomes" id="UP000230750"/>
    </source>
</evidence>
<sequence length="142" mass="15626">MNGISFSSLYVDYVLASTGLESTGSANCPYFARAELLADNLETNLPDFKVHKIVKNQMNGRTGFQTFARKAWAHSSSPLIWRELLNRGGKGVLIGGSNEFQEYAAGYYGSSSAMKSSDMTTVSSENMETHLSVTEEEEHKKV</sequence>